<dbReference type="InterPro" id="IPR008251">
    <property type="entry name" value="Chromo_shadow_dom"/>
</dbReference>
<name>A0AAD2D304_EUPCR</name>
<reference evidence="4" key="1">
    <citation type="submission" date="2023-07" db="EMBL/GenBank/DDBJ databases">
        <authorList>
            <consortium name="AG Swart"/>
            <person name="Singh M."/>
            <person name="Singh A."/>
            <person name="Seah K."/>
            <person name="Emmerich C."/>
        </authorList>
    </citation>
    <scope>NUCLEOTIDE SEQUENCE</scope>
    <source>
        <strain evidence="4">DP1</strain>
    </source>
</reference>
<evidence type="ECO:0000256" key="1">
    <source>
        <dbReference type="ARBA" id="ARBA00004123"/>
    </source>
</evidence>
<dbReference type="EMBL" id="CAMPGE010019871">
    <property type="protein sequence ID" value="CAI2378172.1"/>
    <property type="molecule type" value="Genomic_DNA"/>
</dbReference>
<dbReference type="InterPro" id="IPR023780">
    <property type="entry name" value="Chromo_domain"/>
</dbReference>
<dbReference type="GO" id="GO:0005634">
    <property type="term" value="C:nucleus"/>
    <property type="evidence" value="ECO:0007669"/>
    <property type="project" value="UniProtKB-SubCell"/>
</dbReference>
<comment type="subcellular location">
    <subcellularLocation>
        <location evidence="1">Nucleus</location>
    </subcellularLocation>
</comment>
<evidence type="ECO:0000256" key="2">
    <source>
        <dbReference type="ARBA" id="ARBA00023242"/>
    </source>
</evidence>
<dbReference type="InterPro" id="IPR016197">
    <property type="entry name" value="Chromo-like_dom_sf"/>
</dbReference>
<dbReference type="PROSITE" id="PS50013">
    <property type="entry name" value="CHROMO_2"/>
    <property type="match status" value="1"/>
</dbReference>
<dbReference type="AlphaFoldDB" id="A0AAD2D304"/>
<keyword evidence="5" id="KW-1185">Reference proteome</keyword>
<protein>
    <recommendedName>
        <fullName evidence="3">Chromo domain-containing protein</fullName>
    </recommendedName>
</protein>
<dbReference type="CDD" id="cd00034">
    <property type="entry name" value="CSD"/>
    <property type="match status" value="1"/>
</dbReference>
<evidence type="ECO:0000259" key="3">
    <source>
        <dbReference type="PROSITE" id="PS50013"/>
    </source>
</evidence>
<sequence>METRTRKPGQGKNEYQTEKISLYNNEYLGDGYEYRNVEKILGRRIRVFPENSAEIRRLQLEPKSYSREFEQLLQEFSGNPKFAVEYLINWEGLDYLDSTWEPEQRLDKLKELKEAIGLKACLKQKNLKRTFRKYDKEMYIEYELEQKTANKREGSLDNGDVPVKVVGIRRVKGEIYVKVNWETKSGEKIENSLIKSELLTEDYPNILCDYYESHLKFIRSKSKFPRNKYIR</sequence>
<keyword evidence="2" id="KW-0539">Nucleus</keyword>
<dbReference type="Gene3D" id="2.40.50.40">
    <property type="match status" value="2"/>
</dbReference>
<evidence type="ECO:0000313" key="4">
    <source>
        <dbReference type="EMBL" id="CAI2378172.1"/>
    </source>
</evidence>
<gene>
    <name evidence="4" type="ORF">ECRASSUSDP1_LOCUS19567</name>
</gene>
<dbReference type="Proteomes" id="UP001295684">
    <property type="component" value="Unassembled WGS sequence"/>
</dbReference>
<evidence type="ECO:0000313" key="5">
    <source>
        <dbReference type="Proteomes" id="UP001295684"/>
    </source>
</evidence>
<accession>A0AAD2D304</accession>
<dbReference type="SUPFAM" id="SSF54160">
    <property type="entry name" value="Chromo domain-like"/>
    <property type="match status" value="2"/>
</dbReference>
<feature type="domain" description="Chromo" evidence="3">
    <location>
        <begin position="67"/>
        <end position="112"/>
    </location>
</feature>
<dbReference type="SMART" id="SM00298">
    <property type="entry name" value="CHROMO"/>
    <property type="match status" value="1"/>
</dbReference>
<dbReference type="InterPro" id="IPR000953">
    <property type="entry name" value="Chromo/chromo_shadow_dom"/>
</dbReference>
<dbReference type="Pfam" id="PF01393">
    <property type="entry name" value="Chromo_shadow"/>
    <property type="match status" value="1"/>
</dbReference>
<proteinExistence type="predicted"/>
<comment type="caution">
    <text evidence="4">The sequence shown here is derived from an EMBL/GenBank/DDBJ whole genome shotgun (WGS) entry which is preliminary data.</text>
</comment>
<organism evidence="4 5">
    <name type="scientific">Euplotes crassus</name>
    <dbReference type="NCBI Taxonomy" id="5936"/>
    <lineage>
        <taxon>Eukaryota</taxon>
        <taxon>Sar</taxon>
        <taxon>Alveolata</taxon>
        <taxon>Ciliophora</taxon>
        <taxon>Intramacronucleata</taxon>
        <taxon>Spirotrichea</taxon>
        <taxon>Hypotrichia</taxon>
        <taxon>Euplotida</taxon>
        <taxon>Euplotidae</taxon>
        <taxon>Moneuplotes</taxon>
    </lineage>
</organism>
<dbReference type="Pfam" id="PF00385">
    <property type="entry name" value="Chromo"/>
    <property type="match status" value="1"/>
</dbReference>